<dbReference type="SUPFAM" id="SSF55729">
    <property type="entry name" value="Acyl-CoA N-acyltransferases (Nat)"/>
    <property type="match status" value="1"/>
</dbReference>
<keyword evidence="3" id="KW-1185">Reference proteome</keyword>
<protein>
    <submittedName>
        <fullName evidence="2">GNAT family N-acetyltransferase</fullName>
    </submittedName>
</protein>
<dbReference type="PROSITE" id="PS51186">
    <property type="entry name" value="GNAT"/>
    <property type="match status" value="1"/>
</dbReference>
<feature type="domain" description="N-acetyltransferase" evidence="1">
    <location>
        <begin position="2"/>
        <end position="155"/>
    </location>
</feature>
<organism evidence="2 3">
    <name type="scientific">Halobacillus yeomjeoni</name>
    <dbReference type="NCBI Taxonomy" id="311194"/>
    <lineage>
        <taxon>Bacteria</taxon>
        <taxon>Bacillati</taxon>
        <taxon>Bacillota</taxon>
        <taxon>Bacilli</taxon>
        <taxon>Bacillales</taxon>
        <taxon>Bacillaceae</taxon>
        <taxon>Halobacillus</taxon>
    </lineage>
</organism>
<dbReference type="InterPro" id="IPR000182">
    <property type="entry name" value="GNAT_dom"/>
</dbReference>
<dbReference type="GO" id="GO:0016747">
    <property type="term" value="F:acyltransferase activity, transferring groups other than amino-acyl groups"/>
    <property type="evidence" value="ECO:0007669"/>
    <property type="project" value="InterPro"/>
</dbReference>
<proteinExistence type="predicted"/>
<dbReference type="EMBL" id="JADZSC010000004">
    <property type="protein sequence ID" value="MBH0231608.1"/>
    <property type="molecule type" value="Genomic_DNA"/>
</dbReference>
<dbReference type="PANTHER" id="PTHR43072">
    <property type="entry name" value="N-ACETYLTRANSFERASE"/>
    <property type="match status" value="1"/>
</dbReference>
<dbReference type="Proteomes" id="UP000614490">
    <property type="component" value="Unassembled WGS sequence"/>
</dbReference>
<dbReference type="Gene3D" id="3.40.630.30">
    <property type="match status" value="1"/>
</dbReference>
<sequence length="155" mass="18432">MALVRQLKENDLMYFTRYAIDFFHAIYKDLPSEHSLDERLRHRKYWAADQFMNDSPDQKVFVVEVEGKVVGYIMGIIEADENEGRTGTLQELFVDEFYRREGLGTELCKHMFEWFWSRNISTIQLSLEAGHPKVHAFMESIGFMAVRTKYEYKKE</sequence>
<dbReference type="AlphaFoldDB" id="A0A931HY77"/>
<evidence type="ECO:0000313" key="3">
    <source>
        <dbReference type="Proteomes" id="UP000614490"/>
    </source>
</evidence>
<dbReference type="RefSeq" id="WP_197318245.1">
    <property type="nucleotide sequence ID" value="NZ_JADZSC010000004.1"/>
</dbReference>
<reference evidence="2 3" key="1">
    <citation type="journal article" date="2005" name="Int. J. Syst. Evol. Microbiol.">
        <title>Halobacillus yeomjeoni sp. nov., isolated from a marine solar saltern in Korea.</title>
        <authorList>
            <person name="Yoon J.H."/>
            <person name="Kang S.J."/>
            <person name="Lee C.H."/>
            <person name="Oh H.W."/>
            <person name="Oh T.K."/>
        </authorList>
    </citation>
    <scope>NUCLEOTIDE SEQUENCE [LARGE SCALE GENOMIC DNA]</scope>
    <source>
        <strain evidence="2 3">KCTC 3957</strain>
    </source>
</reference>
<dbReference type="CDD" id="cd04301">
    <property type="entry name" value="NAT_SF"/>
    <property type="match status" value="1"/>
</dbReference>
<evidence type="ECO:0000313" key="2">
    <source>
        <dbReference type="EMBL" id="MBH0231608.1"/>
    </source>
</evidence>
<gene>
    <name evidence="2" type="ORF">H0267_15465</name>
</gene>
<name>A0A931HY77_9BACI</name>
<dbReference type="Pfam" id="PF00583">
    <property type="entry name" value="Acetyltransf_1"/>
    <property type="match status" value="1"/>
</dbReference>
<evidence type="ECO:0000259" key="1">
    <source>
        <dbReference type="PROSITE" id="PS51186"/>
    </source>
</evidence>
<accession>A0A931HY77</accession>
<dbReference type="InterPro" id="IPR016181">
    <property type="entry name" value="Acyl_CoA_acyltransferase"/>
</dbReference>
<comment type="caution">
    <text evidence="2">The sequence shown here is derived from an EMBL/GenBank/DDBJ whole genome shotgun (WGS) entry which is preliminary data.</text>
</comment>